<keyword evidence="1" id="KW-0472">Membrane</keyword>
<dbReference type="InterPro" id="IPR021484">
    <property type="entry name" value="DUF3137"/>
</dbReference>
<protein>
    <recommendedName>
        <fullName evidence="4">Galanin</fullName>
    </recommendedName>
</protein>
<dbReference type="EMBL" id="AP027370">
    <property type="protein sequence ID" value="BDY13092.1"/>
    <property type="molecule type" value="Genomic_DNA"/>
</dbReference>
<reference evidence="2 3" key="1">
    <citation type="submission" date="2023-03" db="EMBL/GenBank/DDBJ databases">
        <title>Description of Hydrogenimonas sp. ISO32.</title>
        <authorList>
            <person name="Mino S."/>
            <person name="Fukazawa S."/>
            <person name="Sawabe T."/>
        </authorList>
    </citation>
    <scope>NUCLEOTIDE SEQUENCE [LARGE SCALE GENOMIC DNA]</scope>
    <source>
        <strain evidence="2 3">ISO32</strain>
    </source>
</reference>
<evidence type="ECO:0000313" key="2">
    <source>
        <dbReference type="EMBL" id="BDY13092.1"/>
    </source>
</evidence>
<name>A0ABM8FL76_9BACT</name>
<evidence type="ECO:0000256" key="1">
    <source>
        <dbReference type="SAM" id="Phobius"/>
    </source>
</evidence>
<feature type="transmembrane region" description="Helical" evidence="1">
    <location>
        <begin position="61"/>
        <end position="81"/>
    </location>
</feature>
<proteinExistence type="predicted"/>
<keyword evidence="3" id="KW-1185">Reference proteome</keyword>
<feature type="transmembrane region" description="Helical" evidence="1">
    <location>
        <begin position="30"/>
        <end position="49"/>
    </location>
</feature>
<accession>A0ABM8FL76</accession>
<organism evidence="2 3">
    <name type="scientific">Hydrogenimonas cancrithermarum</name>
    <dbReference type="NCBI Taxonomy" id="2993563"/>
    <lineage>
        <taxon>Bacteria</taxon>
        <taxon>Pseudomonadati</taxon>
        <taxon>Campylobacterota</taxon>
        <taxon>Epsilonproteobacteria</taxon>
        <taxon>Campylobacterales</taxon>
        <taxon>Hydrogenimonadaceae</taxon>
        <taxon>Hydrogenimonas</taxon>
    </lineage>
</organism>
<gene>
    <name evidence="2" type="ORF">HCR_14040</name>
</gene>
<sequence length="315" mass="36505">MKFNTSDLLDYYYEGLYPELEALEKERKRIVRQIVVVFIVVALALLWILSRTGGNAETFLFLAFGAFVLLGFVINWLMGSYRRRFKERIFRKIVTRIDPNLIYIPDGMIPKTIFRLSGLFSDDIDHYDGNDLIRGKIGETPIEFSDLTVEKETTDAKGRKDRHTIFAGTFIMTEFHKSFKHTTMVFPDIAERYLGVLGGWLQGMASKKLVRMDNPAFEKEFKVYADDPIEAHYLLTPIIMEKLVALKKRADAPLYLSFKYDKLFIAIANGGDWFEPTLLKSLLSIDIFKAYIENLNLILGIVEELNLNRRIWSKE</sequence>
<dbReference type="RefSeq" id="WP_286336066.1">
    <property type="nucleotide sequence ID" value="NZ_AP027370.1"/>
</dbReference>
<dbReference type="Proteomes" id="UP001321445">
    <property type="component" value="Chromosome"/>
</dbReference>
<keyword evidence="1" id="KW-1133">Transmembrane helix</keyword>
<evidence type="ECO:0008006" key="4">
    <source>
        <dbReference type="Google" id="ProtNLM"/>
    </source>
</evidence>
<dbReference type="Pfam" id="PF11335">
    <property type="entry name" value="DUF3137"/>
    <property type="match status" value="1"/>
</dbReference>
<evidence type="ECO:0000313" key="3">
    <source>
        <dbReference type="Proteomes" id="UP001321445"/>
    </source>
</evidence>
<keyword evidence="1" id="KW-0812">Transmembrane</keyword>